<feature type="region of interest" description="Disordered" evidence="1">
    <location>
        <begin position="103"/>
        <end position="160"/>
    </location>
</feature>
<name>A0AAN0RWC8_9BURK</name>
<feature type="compositionally biased region" description="Basic and acidic residues" evidence="1">
    <location>
        <begin position="193"/>
        <end position="203"/>
    </location>
</feature>
<feature type="region of interest" description="Disordered" evidence="1">
    <location>
        <begin position="190"/>
        <end position="214"/>
    </location>
</feature>
<proteinExistence type="predicted"/>
<evidence type="ECO:0000313" key="3">
    <source>
        <dbReference type="Proteomes" id="UP000029413"/>
    </source>
</evidence>
<protein>
    <submittedName>
        <fullName evidence="2">Uncharacterized protein</fullName>
    </submittedName>
</protein>
<dbReference type="EMBL" id="CP007784">
    <property type="protein sequence ID" value="AIO35217.1"/>
    <property type="molecule type" value="Genomic_DNA"/>
</dbReference>
<dbReference type="AlphaFoldDB" id="A0AAN0RWC8"/>
<dbReference type="KEGG" id="bcen:DM39_3394"/>
<feature type="compositionally biased region" description="Polar residues" evidence="1">
    <location>
        <begin position="33"/>
        <end position="44"/>
    </location>
</feature>
<dbReference type="Proteomes" id="UP000029413">
    <property type="component" value="Chromosome 2"/>
</dbReference>
<feature type="region of interest" description="Disordered" evidence="1">
    <location>
        <begin position="1"/>
        <end position="80"/>
    </location>
</feature>
<gene>
    <name evidence="2" type="ORF">DM39_3394</name>
</gene>
<sequence length="214" mass="23031">MPAAPFFMVPRRSSQRQAGRHPFVRPEPAFSTRPGTNRATQARNTWFFRAGPARSIDAAKRRPLPLRADGSPRRGSNGNAVAAAMPSICGCPRNCERRVRAHRATGTPGKAGTGRRPASQETSHRPRSKQPQRAGCPDAQAPPPAVARCKDGPTSGFRQMSIVPDSAFAPKASCRHAARVRACSRVVAPDPAAHAEPDHDTARRPFARAARAAR</sequence>
<evidence type="ECO:0000313" key="2">
    <source>
        <dbReference type="EMBL" id="AIO35217.1"/>
    </source>
</evidence>
<keyword evidence="3" id="KW-1185">Reference proteome</keyword>
<evidence type="ECO:0000256" key="1">
    <source>
        <dbReference type="SAM" id="MobiDB-lite"/>
    </source>
</evidence>
<reference evidence="2 3" key="1">
    <citation type="submission" date="2014-05" db="EMBL/GenBank/DDBJ databases">
        <authorList>
            <person name="Bishop-Lilly K.A."/>
            <person name="Broomall S.M."/>
            <person name="Chain P.S."/>
            <person name="Chertkov O."/>
            <person name="Coyne S.R."/>
            <person name="Daligault H.E."/>
            <person name="Davenport K.W."/>
            <person name="Erkkila T."/>
            <person name="Frey K.G."/>
            <person name="Gibbons H.S."/>
            <person name="Gu W."/>
            <person name="Jaissle J."/>
            <person name="Johnson S.L."/>
            <person name="Koroleva G.I."/>
            <person name="Ladner J.T."/>
            <person name="Lo C.-C."/>
            <person name="Minogue T.D."/>
            <person name="Munk C."/>
            <person name="Palacios G.F."/>
            <person name="Redden C.L."/>
            <person name="Rosenzweig C.N."/>
            <person name="Scholz M.B."/>
            <person name="Teshima H."/>
            <person name="Xu Y."/>
        </authorList>
    </citation>
    <scope>NUCLEOTIDE SEQUENCE [LARGE SCALE GENOMIC DNA]</scope>
    <source>
        <strain evidence="2 3">DDS 22E-1</strain>
    </source>
</reference>
<accession>A0AAN0RWC8</accession>
<organism evidence="2 3">
    <name type="scientific">Burkholderia cenocepacia</name>
    <dbReference type="NCBI Taxonomy" id="95486"/>
    <lineage>
        <taxon>Bacteria</taxon>
        <taxon>Pseudomonadati</taxon>
        <taxon>Pseudomonadota</taxon>
        <taxon>Betaproteobacteria</taxon>
        <taxon>Burkholderiales</taxon>
        <taxon>Burkholderiaceae</taxon>
        <taxon>Burkholderia</taxon>
        <taxon>Burkholderia cepacia complex</taxon>
    </lineage>
</organism>